<proteinExistence type="inferred from homology"/>
<reference evidence="4 6" key="1">
    <citation type="submission" date="2017-11" db="EMBL/GenBank/DDBJ databases">
        <title>Comparitive Functional Genomics of Dry Heat Resistant strains isolated from the Viking Spacecraft.</title>
        <authorList>
            <person name="Seuylemezian A."/>
            <person name="Cooper K."/>
            <person name="Vaishampayan P."/>
        </authorList>
    </citation>
    <scope>NUCLEOTIDE SEQUENCE [LARGE SCALE GENOMIC DNA]</scope>
    <source>
        <strain evidence="4 6">M4.6</strain>
    </source>
</reference>
<evidence type="ECO:0000313" key="4">
    <source>
        <dbReference type="EMBL" id="PLR86334.1"/>
    </source>
</evidence>
<sequence>MDLNRVKQILSSPADIEVKYHNISVWIDEVNEDGRTATVHMRGPLKETNVVEIGELTEAE</sequence>
<keyword evidence="3" id="KW-0749">Sporulation</keyword>
<gene>
    <name evidence="4" type="ORF">CU635_01680</name>
    <name evidence="5" type="ORF">CVD25_07525</name>
</gene>
<evidence type="ECO:0000256" key="2">
    <source>
        <dbReference type="ARBA" id="ARBA00006573"/>
    </source>
</evidence>
<dbReference type="GO" id="GO:0042601">
    <property type="term" value="C:endospore-forming forespore"/>
    <property type="evidence" value="ECO:0007669"/>
    <property type="project" value="InterPro"/>
</dbReference>
<keyword evidence="7" id="KW-1185">Reference proteome</keyword>
<evidence type="ECO:0000256" key="3">
    <source>
        <dbReference type="ARBA" id="ARBA00022969"/>
    </source>
</evidence>
<dbReference type="InterPro" id="IPR012610">
    <property type="entry name" value="SASP_SspH"/>
</dbReference>
<organism evidence="4 6">
    <name type="scientific">Bacillus canaveralius</name>
    <dbReference type="NCBI Taxonomy" id="1403243"/>
    <lineage>
        <taxon>Bacteria</taxon>
        <taxon>Bacillati</taxon>
        <taxon>Bacillota</taxon>
        <taxon>Bacilli</taxon>
        <taxon>Bacillales</taxon>
        <taxon>Bacillaceae</taxon>
        <taxon>Bacillus</taxon>
    </lineage>
</organism>
<dbReference type="Proteomes" id="UP000235114">
    <property type="component" value="Unassembled WGS sequence"/>
</dbReference>
<name>A0A2N5GS06_9BACI</name>
<dbReference type="EMBL" id="PGVA01000003">
    <property type="protein sequence ID" value="PLR86334.1"/>
    <property type="molecule type" value="Genomic_DNA"/>
</dbReference>
<dbReference type="EMBL" id="PGVD01000021">
    <property type="protein sequence ID" value="PLR98567.1"/>
    <property type="molecule type" value="Genomic_DNA"/>
</dbReference>
<reference evidence="5 7" key="2">
    <citation type="submission" date="2017-12" db="EMBL/GenBank/DDBJ databases">
        <title>Comparative Functional Genomics of Dry Heat Resistant strains isolated from the Viking Spacecraft.</title>
        <authorList>
            <person name="Seuylemezian A."/>
            <person name="Cooper K."/>
            <person name="Vaishampayan P."/>
        </authorList>
    </citation>
    <scope>NUCLEOTIDE SEQUENCE [LARGE SCALE GENOMIC DNA]</scope>
    <source>
        <strain evidence="5 7">ATCC 29669</strain>
    </source>
</reference>
<dbReference type="OrthoDB" id="2721675at2"/>
<dbReference type="GO" id="GO:0030436">
    <property type="term" value="P:asexual sporulation"/>
    <property type="evidence" value="ECO:0007669"/>
    <property type="project" value="InterPro"/>
</dbReference>
<comment type="similarity">
    <text evidence="2">Belongs to the SspH family.</text>
</comment>
<evidence type="ECO:0000313" key="5">
    <source>
        <dbReference type="EMBL" id="PLR98567.1"/>
    </source>
</evidence>
<comment type="subcellular location">
    <subcellularLocation>
        <location evidence="1">Spore core</location>
    </subcellularLocation>
</comment>
<dbReference type="Proteomes" id="UP000234951">
    <property type="component" value="Unassembled WGS sequence"/>
</dbReference>
<evidence type="ECO:0000256" key="1">
    <source>
        <dbReference type="ARBA" id="ARBA00004288"/>
    </source>
</evidence>
<accession>A0A2N5GS06</accession>
<dbReference type="AlphaFoldDB" id="A0A2N5GS06"/>
<evidence type="ECO:0000313" key="6">
    <source>
        <dbReference type="Proteomes" id="UP000234951"/>
    </source>
</evidence>
<dbReference type="GO" id="GO:0030435">
    <property type="term" value="P:sporulation resulting in formation of a cellular spore"/>
    <property type="evidence" value="ECO:0007669"/>
    <property type="project" value="UniProtKB-KW"/>
</dbReference>
<evidence type="ECO:0000313" key="7">
    <source>
        <dbReference type="Proteomes" id="UP000235114"/>
    </source>
</evidence>
<dbReference type="RefSeq" id="WP_101575429.1">
    <property type="nucleotide sequence ID" value="NZ_PGVA01000003.1"/>
</dbReference>
<comment type="caution">
    <text evidence="4">The sequence shown here is derived from an EMBL/GenBank/DDBJ whole genome shotgun (WGS) entry which is preliminary data.</text>
</comment>
<dbReference type="Pfam" id="PF08141">
    <property type="entry name" value="SspH"/>
    <property type="match status" value="1"/>
</dbReference>
<protein>
    <submittedName>
        <fullName evidence="4">H-type small acid-soluble spore protein</fullName>
    </submittedName>
</protein>